<dbReference type="InterPro" id="IPR009100">
    <property type="entry name" value="AcylCoA_DH/oxidase_NM_dom_sf"/>
</dbReference>
<gene>
    <name evidence="9" type="ORF">KTAU_01500</name>
</gene>
<dbReference type="RefSeq" id="WP_170292957.1">
    <property type="nucleotide sequence ID" value="NZ_BKZV01000001.1"/>
</dbReference>
<dbReference type="AlphaFoldDB" id="A0A5J4K2X2"/>
<reference evidence="9 10" key="1">
    <citation type="journal article" date="2019" name="Int. J. Syst. Evol. Microbiol.">
        <title>Thermogemmatispora aurantia sp. nov. and Thermogemmatispora argillosa sp. nov., within the class Ktedonobacteria, and emended description of the genus Thermogemmatispora.</title>
        <authorList>
            <person name="Zheng Y."/>
            <person name="Wang C.M."/>
            <person name="Sakai Y."/>
            <person name="Abe K."/>
            <person name="Yokota A."/>
            <person name="Yabe S."/>
        </authorList>
    </citation>
    <scope>NUCLEOTIDE SEQUENCE [LARGE SCALE GENOMIC DNA]</scope>
    <source>
        <strain evidence="9 10">A1-2</strain>
    </source>
</reference>
<dbReference type="PANTHER" id="PTHR42707:SF2">
    <property type="entry name" value="ACD11 DEHYDROGENASE"/>
    <property type="match status" value="1"/>
</dbReference>
<dbReference type="Pfam" id="PF00441">
    <property type="entry name" value="Acyl-CoA_dh_1"/>
    <property type="match status" value="1"/>
</dbReference>
<keyword evidence="4 5" id="KW-0274">FAD</keyword>
<accession>A0A5J4K2X2</accession>
<comment type="cofactor">
    <cofactor evidence="1 5">
        <name>FAD</name>
        <dbReference type="ChEBI" id="CHEBI:57692"/>
    </cofactor>
</comment>
<evidence type="ECO:0000256" key="1">
    <source>
        <dbReference type="ARBA" id="ARBA00001974"/>
    </source>
</evidence>
<dbReference type="Gene3D" id="2.40.110.20">
    <property type="match status" value="1"/>
</dbReference>
<comment type="similarity">
    <text evidence="2 5">Belongs to the acyl-CoA dehydrogenase family.</text>
</comment>
<protein>
    <submittedName>
        <fullName evidence="9">Acyl-CoA dehydrogenase</fullName>
    </submittedName>
</protein>
<evidence type="ECO:0000256" key="4">
    <source>
        <dbReference type="ARBA" id="ARBA00022827"/>
    </source>
</evidence>
<evidence type="ECO:0000256" key="5">
    <source>
        <dbReference type="RuleBase" id="RU362125"/>
    </source>
</evidence>
<dbReference type="InterPro" id="IPR006089">
    <property type="entry name" value="Acyl-CoA_DH_CS"/>
</dbReference>
<feature type="domain" description="Adaptive response protein AidB N-terminal" evidence="8">
    <location>
        <begin position="12"/>
        <end position="172"/>
    </location>
</feature>
<evidence type="ECO:0000313" key="9">
    <source>
        <dbReference type="EMBL" id="GER81512.1"/>
    </source>
</evidence>
<dbReference type="Pfam" id="PF18158">
    <property type="entry name" value="AidB_N"/>
    <property type="match status" value="1"/>
</dbReference>
<keyword evidence="5" id="KW-0560">Oxidoreductase</keyword>
<dbReference type="InterPro" id="IPR006091">
    <property type="entry name" value="Acyl-CoA_Oxase/DH_mid-dom"/>
</dbReference>
<dbReference type="SUPFAM" id="SSF56645">
    <property type="entry name" value="Acyl-CoA dehydrogenase NM domain-like"/>
    <property type="match status" value="1"/>
</dbReference>
<dbReference type="Gene3D" id="6.10.250.600">
    <property type="match status" value="1"/>
</dbReference>
<name>A0A5J4K2X2_9CHLR</name>
<keyword evidence="3 5" id="KW-0285">Flavoprotein</keyword>
<organism evidence="9 10">
    <name type="scientific">Thermogemmatispora aurantia</name>
    <dbReference type="NCBI Taxonomy" id="2045279"/>
    <lineage>
        <taxon>Bacteria</taxon>
        <taxon>Bacillati</taxon>
        <taxon>Chloroflexota</taxon>
        <taxon>Ktedonobacteria</taxon>
        <taxon>Thermogemmatisporales</taxon>
        <taxon>Thermogemmatisporaceae</taxon>
        <taxon>Thermogemmatispora</taxon>
    </lineage>
</organism>
<dbReference type="InterPro" id="IPR009075">
    <property type="entry name" value="AcylCo_DH/oxidase_C"/>
</dbReference>
<dbReference type="EMBL" id="BKZV01000001">
    <property type="protein sequence ID" value="GER81512.1"/>
    <property type="molecule type" value="Genomic_DNA"/>
</dbReference>
<dbReference type="InterPro" id="IPR036250">
    <property type="entry name" value="AcylCo_DH-like_C"/>
</dbReference>
<feature type="domain" description="Acyl-CoA oxidase/dehydrogenase middle" evidence="7">
    <location>
        <begin position="179"/>
        <end position="286"/>
    </location>
</feature>
<dbReference type="InterPro" id="IPR052904">
    <property type="entry name" value="Acyl-CoA_dehydrogenase-like"/>
</dbReference>
<evidence type="ECO:0000259" key="6">
    <source>
        <dbReference type="Pfam" id="PF00441"/>
    </source>
</evidence>
<keyword evidence="10" id="KW-1185">Reference proteome</keyword>
<dbReference type="GO" id="GO:0003995">
    <property type="term" value="F:acyl-CoA dehydrogenase activity"/>
    <property type="evidence" value="ECO:0007669"/>
    <property type="project" value="InterPro"/>
</dbReference>
<evidence type="ECO:0000313" key="10">
    <source>
        <dbReference type="Proteomes" id="UP000334820"/>
    </source>
</evidence>
<evidence type="ECO:0000256" key="3">
    <source>
        <dbReference type="ARBA" id="ARBA00022630"/>
    </source>
</evidence>
<dbReference type="SUPFAM" id="SSF47203">
    <property type="entry name" value="Acyl-CoA dehydrogenase C-terminal domain-like"/>
    <property type="match status" value="1"/>
</dbReference>
<proteinExistence type="inferred from homology"/>
<dbReference type="InterPro" id="IPR041504">
    <property type="entry name" value="AidB_N"/>
</dbReference>
<evidence type="ECO:0000259" key="7">
    <source>
        <dbReference type="Pfam" id="PF02770"/>
    </source>
</evidence>
<feature type="domain" description="Acyl-CoA dehydrogenase/oxidase C-terminal" evidence="6">
    <location>
        <begin position="298"/>
        <end position="454"/>
    </location>
</feature>
<sequence length="591" mass="66540">MPALDEQSLMPGTEGINFYEADPILEQLLQRHLSPDDYERARPLLLHMGAVASERMDELAALADRHGPVLRQYDRRGQRIDEVIFHPAYHELERIAYQDFAIAACTHREGALGWPGRVPQPVKFALAYLGMQAEAGVFCPVSMTDALARVLERYGDEALKQHFLPHLTALSLDQLQQGAMFLTEKQGGSDVGQTATIARRHEGSENKTESWPQWQLWGEKWFCSNVSADLILTLARPSGAPAGTRGLGLFLVPRRLPDGRRNAYTINRLKEKLGTRSLATGEVTLEGALAYQVGALERGFVQMTEMINLTRIWAAIGSLAAMRRSLLEATVHTHGRIVFGRRLCDHPLMRRQLVDLLLEVEGCAALAFETTAVLERVDRYGREEDRRLLRILTPLCKYYIPKRGEYVTLEALEMRGGNGYVEDWVNPRLLRDAIVNAIWEGASNVIVLDVARAMSREGSHLQLFAWLQERLRALQRPELTESVHDLQLSLKQVAARFEALTTLDPESAQLPLRGLVERLAQVTIAILLLEQAATSLSTSQAVGERQLLLAQLFMRRHLQPHPDGWQADDDRRPLDQFETLIQGAVRFRQGI</sequence>
<dbReference type="PROSITE" id="PS00073">
    <property type="entry name" value="ACYL_COA_DH_2"/>
    <property type="match status" value="1"/>
</dbReference>
<comment type="caution">
    <text evidence="9">The sequence shown here is derived from an EMBL/GenBank/DDBJ whole genome shotgun (WGS) entry which is preliminary data.</text>
</comment>
<evidence type="ECO:0000256" key="2">
    <source>
        <dbReference type="ARBA" id="ARBA00009347"/>
    </source>
</evidence>
<dbReference type="PANTHER" id="PTHR42707">
    <property type="entry name" value="ACYL-COA DEHYDROGENASE"/>
    <property type="match status" value="1"/>
</dbReference>
<evidence type="ECO:0000259" key="8">
    <source>
        <dbReference type="Pfam" id="PF18158"/>
    </source>
</evidence>
<dbReference type="Proteomes" id="UP000334820">
    <property type="component" value="Unassembled WGS sequence"/>
</dbReference>
<dbReference type="Gene3D" id="1.20.140.10">
    <property type="entry name" value="Butyryl-CoA Dehydrogenase, subunit A, domain 3"/>
    <property type="match status" value="1"/>
</dbReference>
<dbReference type="Pfam" id="PF02770">
    <property type="entry name" value="Acyl-CoA_dh_M"/>
    <property type="match status" value="1"/>
</dbReference>